<keyword evidence="2" id="KW-0963">Cytoplasm</keyword>
<evidence type="ECO:0000256" key="10">
    <source>
        <dbReference type="SAM" id="MobiDB-lite"/>
    </source>
</evidence>
<comment type="similarity">
    <text evidence="9">Belongs to the TRAFAC class dynamin-like GTPase superfamily. GB1/RHD3 GTPase family.</text>
</comment>
<dbReference type="SUPFAM" id="SSF52540">
    <property type="entry name" value="P-loop containing nucleoside triphosphate hydrolases"/>
    <property type="match status" value="2"/>
</dbReference>
<gene>
    <name evidence="13" type="ORF">SKAU_G00417140</name>
</gene>
<dbReference type="InterPro" id="IPR003191">
    <property type="entry name" value="Guanylate-bd/ATL_C"/>
</dbReference>
<dbReference type="PANTHER" id="PTHR10751">
    <property type="entry name" value="GUANYLATE BINDING PROTEIN"/>
    <property type="match status" value="1"/>
</dbReference>
<dbReference type="Gene3D" id="1.10.533.10">
    <property type="entry name" value="Death Domain, Fas"/>
    <property type="match status" value="1"/>
</dbReference>
<evidence type="ECO:0000256" key="5">
    <source>
        <dbReference type="ARBA" id="ARBA00022801"/>
    </source>
</evidence>
<dbReference type="InterPro" id="IPR037684">
    <property type="entry name" value="GBP_C"/>
</dbReference>
<feature type="compositionally biased region" description="Low complexity" evidence="10">
    <location>
        <begin position="889"/>
        <end position="900"/>
    </location>
</feature>
<evidence type="ECO:0000313" key="14">
    <source>
        <dbReference type="Proteomes" id="UP001152622"/>
    </source>
</evidence>
<comment type="subcellular location">
    <subcellularLocation>
        <location evidence="1">Cytoplasm</location>
        <location evidence="1">Cytosol</location>
    </subcellularLocation>
</comment>
<dbReference type="GO" id="GO:0005525">
    <property type="term" value="F:GTP binding"/>
    <property type="evidence" value="ECO:0007669"/>
    <property type="project" value="UniProtKB-KW"/>
</dbReference>
<dbReference type="PROSITE" id="PS50209">
    <property type="entry name" value="CARD"/>
    <property type="match status" value="1"/>
</dbReference>
<evidence type="ECO:0000256" key="8">
    <source>
        <dbReference type="ARBA" id="ARBA00023198"/>
    </source>
</evidence>
<keyword evidence="5" id="KW-0378">Hydrolase</keyword>
<dbReference type="Pfam" id="PF02263">
    <property type="entry name" value="GBP"/>
    <property type="match status" value="2"/>
</dbReference>
<name>A0A9Q1I8W5_SYNKA</name>
<evidence type="ECO:0000259" key="11">
    <source>
        <dbReference type="PROSITE" id="PS50209"/>
    </source>
</evidence>
<keyword evidence="3" id="KW-0399">Innate immunity</keyword>
<dbReference type="CDD" id="cd01851">
    <property type="entry name" value="GBP"/>
    <property type="match status" value="2"/>
</dbReference>
<evidence type="ECO:0000256" key="7">
    <source>
        <dbReference type="ARBA" id="ARBA00023134"/>
    </source>
</evidence>
<dbReference type="Pfam" id="PF02841">
    <property type="entry name" value="GBP_C"/>
    <property type="match status" value="2"/>
</dbReference>
<keyword evidence="7" id="KW-0342">GTP-binding</keyword>
<evidence type="ECO:0000259" key="12">
    <source>
        <dbReference type="PROSITE" id="PS51715"/>
    </source>
</evidence>
<dbReference type="GO" id="GO:0003924">
    <property type="term" value="F:GTPase activity"/>
    <property type="evidence" value="ECO:0007669"/>
    <property type="project" value="InterPro"/>
</dbReference>
<dbReference type="GO" id="GO:0005829">
    <property type="term" value="C:cytosol"/>
    <property type="evidence" value="ECO:0007669"/>
    <property type="project" value="UniProtKB-SubCell"/>
</dbReference>
<dbReference type="Gene3D" id="3.40.50.300">
    <property type="entry name" value="P-loop containing nucleotide triphosphate hydrolases"/>
    <property type="match status" value="2"/>
</dbReference>
<feature type="domain" description="GB1/RHD3-type G" evidence="12">
    <location>
        <begin position="1"/>
        <end position="202"/>
    </location>
</feature>
<evidence type="ECO:0000313" key="13">
    <source>
        <dbReference type="EMBL" id="KAJ8332818.1"/>
    </source>
</evidence>
<dbReference type="CDD" id="cd16269">
    <property type="entry name" value="GBP_C"/>
    <property type="match status" value="2"/>
</dbReference>
<keyword evidence="8" id="KW-0395">Inflammatory response</keyword>
<dbReference type="Proteomes" id="UP001152622">
    <property type="component" value="Chromosome 24"/>
</dbReference>
<dbReference type="InterPro" id="IPR015894">
    <property type="entry name" value="Guanylate-bd_N"/>
</dbReference>
<evidence type="ECO:0000256" key="9">
    <source>
        <dbReference type="PROSITE-ProRule" id="PRU01052"/>
    </source>
</evidence>
<accession>A0A9Q1I8W5</accession>
<sequence>MWVLPHPIRAGHTLVLLDTEGLGDVEKGDQKNDAWIFSLAILLSSTLVYNSRGTIDNQAVENLQYVTELTERIKVKSSSGDSASEDDDDGAEAQFVQFFPKFVWAVRDFTLELKIDGRDVNDNQYLEHALSLRKGRDRRTADYNLPRECIRNYFPSRRCFVFRTPASPDHMSRLESLNEGDLCPSFLAVTTNFCKYIFENSSVKTVKGGLPVTGRMLGHLAKSYVDTIARGDVPCLENAVLTMAKIENEAAGRVALKEYQEHMQELCFPVDLEAMSRQHRLCDTLATKTFMSRSFKDDGGEHLKDLAEAIAKHYADLLCQNEEASEALCRKLLSELSAPMAKKMQEGFYIRPGGYELYCADNDSVVAQFRSKPNKGVRVEEVLEQFLKEKSVESNFILLADKKFSEQEKDSRVVKAVMASRVTVMESPLCLIENTGGNLCVNPEAVDILMGINQPVVVVAVVGLYRTGKSYLMNKLAGKKHGETRGFTLGATVQSKTKGIWMWVLPHPIRAGHTLVLLDTEGLGDVEKRDQKNDAWIFSLAILLSSTLVYNSRGTIDNQAVENLQYVTELTERIKVKSSSGDSASEDDDDGAEAQFVQFFPKFVWAVRDFTLELKIDGRDVNDNQYLEHALSLRKDHMSRLESLNEGDLCPSFLAVTTNFCKYIFENSSVKTVKGGLPVTGRMLGHLAKSYVDTIARGDMPCLENAVLTMAKIENEAAGRDALKEYQKGMQELCFPVDLEAMSRQHRLCDTLATKTFMSRSFKDDGGEHLKDLVEAIAKHYADLLCQNEEASEALCRKLLSELSAPMAKKMQEGFYIRPGGYELYCADSDSVVAQFRSKPNKGVRAEEVLGQFLGEKSVESNSILQADIKLSEQERKILELRSGDRASRGGAATPAAGPSGTTGGKSGTTGERHFIDVHRTALTDRVYSVTAILDRLLERRVITQLGYNDIMAESTNNRMRKIFSGPIHSGGKRAKDVLYEILEEQEPYLMDELKEL</sequence>
<dbReference type="InterPro" id="IPR027417">
    <property type="entry name" value="P-loop_NTPase"/>
</dbReference>
<organism evidence="13 14">
    <name type="scientific">Synaphobranchus kaupii</name>
    <name type="common">Kaup's arrowtooth eel</name>
    <dbReference type="NCBI Taxonomy" id="118154"/>
    <lineage>
        <taxon>Eukaryota</taxon>
        <taxon>Metazoa</taxon>
        <taxon>Chordata</taxon>
        <taxon>Craniata</taxon>
        <taxon>Vertebrata</taxon>
        <taxon>Euteleostomi</taxon>
        <taxon>Actinopterygii</taxon>
        <taxon>Neopterygii</taxon>
        <taxon>Teleostei</taxon>
        <taxon>Anguilliformes</taxon>
        <taxon>Synaphobranchidae</taxon>
        <taxon>Synaphobranchus</taxon>
    </lineage>
</organism>
<dbReference type="FunFam" id="3.40.50.300:FF:000422">
    <property type="entry name" value="Guanylate-binding protein 1"/>
    <property type="match status" value="1"/>
</dbReference>
<dbReference type="InterPro" id="IPR033516">
    <property type="entry name" value="CARD8/ASC/NALP1_CARD"/>
</dbReference>
<comment type="caution">
    <text evidence="13">The sequence shown here is derived from an EMBL/GenBank/DDBJ whole genome shotgun (WGS) entry which is preliminary data.</text>
</comment>
<keyword evidence="6" id="KW-0391">Immunity</keyword>
<evidence type="ECO:0000256" key="3">
    <source>
        <dbReference type="ARBA" id="ARBA00022588"/>
    </source>
</evidence>
<dbReference type="GO" id="GO:0006954">
    <property type="term" value="P:inflammatory response"/>
    <property type="evidence" value="ECO:0007669"/>
    <property type="project" value="UniProtKB-KW"/>
</dbReference>
<dbReference type="SUPFAM" id="SSF47986">
    <property type="entry name" value="DEATH domain"/>
    <property type="match status" value="1"/>
</dbReference>
<keyword evidence="14" id="KW-1185">Reference proteome</keyword>
<dbReference type="CDD" id="cd08330">
    <property type="entry name" value="CARD_ASC_NALP1"/>
    <property type="match status" value="1"/>
</dbReference>
<dbReference type="InterPro" id="IPR036543">
    <property type="entry name" value="Guanylate-bd_C_sf"/>
</dbReference>
<dbReference type="InterPro" id="IPR001315">
    <property type="entry name" value="CARD"/>
</dbReference>
<dbReference type="SUPFAM" id="SSF48340">
    <property type="entry name" value="Interferon-induced guanylate-binding protein 1 (GBP1), C-terminal domain"/>
    <property type="match status" value="2"/>
</dbReference>
<proteinExistence type="inferred from homology"/>
<dbReference type="AlphaFoldDB" id="A0A9Q1I8W5"/>
<dbReference type="EMBL" id="JAINUF010000024">
    <property type="protein sequence ID" value="KAJ8332818.1"/>
    <property type="molecule type" value="Genomic_DNA"/>
</dbReference>
<feature type="domain" description="CARD" evidence="11">
    <location>
        <begin position="908"/>
        <end position="997"/>
    </location>
</feature>
<keyword evidence="4" id="KW-0547">Nucleotide-binding</keyword>
<dbReference type="InterPro" id="IPR011029">
    <property type="entry name" value="DEATH-like_dom_sf"/>
</dbReference>
<evidence type="ECO:0000256" key="4">
    <source>
        <dbReference type="ARBA" id="ARBA00022741"/>
    </source>
</evidence>
<protein>
    <submittedName>
        <fullName evidence="13">Uncharacterized protein</fullName>
    </submittedName>
</protein>
<feature type="region of interest" description="Disordered" evidence="10">
    <location>
        <begin position="883"/>
        <end position="912"/>
    </location>
</feature>
<dbReference type="OrthoDB" id="2135133at2759"/>
<dbReference type="Pfam" id="PF00619">
    <property type="entry name" value="CARD"/>
    <property type="match status" value="1"/>
</dbReference>
<reference evidence="13" key="1">
    <citation type="journal article" date="2023" name="Science">
        <title>Genome structures resolve the early diversification of teleost fishes.</title>
        <authorList>
            <person name="Parey E."/>
            <person name="Louis A."/>
            <person name="Montfort J."/>
            <person name="Bouchez O."/>
            <person name="Roques C."/>
            <person name="Iampietro C."/>
            <person name="Lluch J."/>
            <person name="Castinel A."/>
            <person name="Donnadieu C."/>
            <person name="Desvignes T."/>
            <person name="Floi Bucao C."/>
            <person name="Jouanno E."/>
            <person name="Wen M."/>
            <person name="Mejri S."/>
            <person name="Dirks R."/>
            <person name="Jansen H."/>
            <person name="Henkel C."/>
            <person name="Chen W.J."/>
            <person name="Zahm M."/>
            <person name="Cabau C."/>
            <person name="Klopp C."/>
            <person name="Thompson A.W."/>
            <person name="Robinson-Rechavi M."/>
            <person name="Braasch I."/>
            <person name="Lecointre G."/>
            <person name="Bobe J."/>
            <person name="Postlethwait J.H."/>
            <person name="Berthelot C."/>
            <person name="Roest Crollius H."/>
            <person name="Guiguen Y."/>
        </authorList>
    </citation>
    <scope>NUCLEOTIDE SEQUENCE</scope>
    <source>
        <strain evidence="13">WJC10195</strain>
    </source>
</reference>
<evidence type="ECO:0000256" key="6">
    <source>
        <dbReference type="ARBA" id="ARBA00022859"/>
    </source>
</evidence>
<evidence type="ECO:0000256" key="2">
    <source>
        <dbReference type="ARBA" id="ARBA00022490"/>
    </source>
</evidence>
<dbReference type="PROSITE" id="PS51715">
    <property type="entry name" value="G_GB1_RHD3"/>
    <property type="match status" value="2"/>
</dbReference>
<dbReference type="GO" id="GO:0042981">
    <property type="term" value="P:regulation of apoptotic process"/>
    <property type="evidence" value="ECO:0007669"/>
    <property type="project" value="InterPro"/>
</dbReference>
<feature type="domain" description="GB1/RHD3-type G" evidence="12">
    <location>
        <begin position="453"/>
        <end position="636"/>
    </location>
</feature>
<dbReference type="InterPro" id="IPR030386">
    <property type="entry name" value="G_GB1_RHD3_dom"/>
</dbReference>
<dbReference type="GO" id="GO:0045087">
    <property type="term" value="P:innate immune response"/>
    <property type="evidence" value="ECO:0007669"/>
    <property type="project" value="UniProtKB-KW"/>
</dbReference>
<dbReference type="Gene3D" id="1.20.1000.10">
    <property type="entry name" value="Guanylate-binding protein, C-terminal domain"/>
    <property type="match status" value="2"/>
</dbReference>
<evidence type="ECO:0000256" key="1">
    <source>
        <dbReference type="ARBA" id="ARBA00004514"/>
    </source>
</evidence>